<feature type="domain" description="CheB-type methylesterase" evidence="5">
    <location>
        <begin position="1"/>
        <end position="189"/>
    </location>
</feature>
<evidence type="ECO:0000256" key="4">
    <source>
        <dbReference type="PROSITE-ProRule" id="PRU00050"/>
    </source>
</evidence>
<sequence>MEPTDLIAVGASAGGVEALREFVSGLPDDLPAAVLVVLHMPARGTSALAAILARAGKLPVEPASNGGKLQAGHIYTAVPDTHLLLRDGRMVLSHGPTENGHRPGVDATFRSAAVAWGPNATGIVLSGALDDGTAGLALIKRRGGLAVVQDPEEALYQGMPESALRHVAVDMVLPARDIGPAVAAKLQSRGVTAVPPLSGLDRLEADIDAGHRIDRNGVASMSVPSGYTCPDCDGSLYPLEDGLRYRCRVGHAWTAEALLTEQGIQVEKALWTALRALQEKRQLAERMCADAKRFGDETLSKRFADQAAEHRGAAEILRKLLVGTGKDEPA</sequence>
<organism evidence="6 7">
    <name type="scientific">Nocardia yunnanensis</name>
    <dbReference type="NCBI Taxonomy" id="2382165"/>
    <lineage>
        <taxon>Bacteria</taxon>
        <taxon>Bacillati</taxon>
        <taxon>Actinomycetota</taxon>
        <taxon>Actinomycetes</taxon>
        <taxon>Mycobacteriales</taxon>
        <taxon>Nocardiaceae</taxon>
        <taxon>Nocardia</taxon>
    </lineage>
</organism>
<dbReference type="SUPFAM" id="SSF52738">
    <property type="entry name" value="Methylesterase CheB, C-terminal domain"/>
    <property type="match status" value="1"/>
</dbReference>
<keyword evidence="7" id="KW-1185">Reference proteome</keyword>
<proteinExistence type="predicted"/>
<feature type="active site" evidence="4">
    <location>
        <position position="39"/>
    </location>
</feature>
<name>A0A386ZBR0_9NOCA</name>
<dbReference type="KEGG" id="nyu:D7D52_15660"/>
<dbReference type="PROSITE" id="PS50122">
    <property type="entry name" value="CHEB"/>
    <property type="match status" value="1"/>
</dbReference>
<accession>A0A386ZBR0</accession>
<dbReference type="PIRSF" id="PIRSF036461">
    <property type="entry name" value="Chmtx_methlestr"/>
    <property type="match status" value="1"/>
</dbReference>
<evidence type="ECO:0000256" key="2">
    <source>
        <dbReference type="ARBA" id="ARBA00039140"/>
    </source>
</evidence>
<dbReference type="AlphaFoldDB" id="A0A386ZBR0"/>
<dbReference type="PANTHER" id="PTHR42872:SF6">
    <property type="entry name" value="PROTEIN-GLUTAMATE METHYLESTERASE_PROTEIN-GLUTAMINE GLUTAMINASE"/>
    <property type="match status" value="1"/>
</dbReference>
<keyword evidence="4" id="KW-0145">Chemotaxis</keyword>
<evidence type="ECO:0000256" key="3">
    <source>
        <dbReference type="ARBA" id="ARBA00048267"/>
    </source>
</evidence>
<dbReference type="InterPro" id="IPR000673">
    <property type="entry name" value="Sig_transdc_resp-reg_Me-estase"/>
</dbReference>
<evidence type="ECO:0000313" key="7">
    <source>
        <dbReference type="Proteomes" id="UP000267164"/>
    </source>
</evidence>
<dbReference type="InterPro" id="IPR011247">
    <property type="entry name" value="Chemotax_prot-Glu_Me-esterase"/>
</dbReference>
<dbReference type="Proteomes" id="UP000267164">
    <property type="component" value="Chromosome"/>
</dbReference>
<feature type="active site" evidence="4">
    <location>
        <position position="131"/>
    </location>
</feature>
<dbReference type="Pfam" id="PF01339">
    <property type="entry name" value="CheB_methylest"/>
    <property type="match status" value="1"/>
</dbReference>
<evidence type="ECO:0000313" key="6">
    <source>
        <dbReference type="EMBL" id="AYF75060.1"/>
    </source>
</evidence>
<dbReference type="CDD" id="cd16433">
    <property type="entry name" value="CheB"/>
    <property type="match status" value="1"/>
</dbReference>
<gene>
    <name evidence="6" type="ORF">D7D52_15660</name>
</gene>
<evidence type="ECO:0000259" key="5">
    <source>
        <dbReference type="PROSITE" id="PS50122"/>
    </source>
</evidence>
<dbReference type="PANTHER" id="PTHR42872">
    <property type="entry name" value="PROTEIN-GLUTAMATE METHYLESTERASE/PROTEIN-GLUTAMINE GLUTAMINASE"/>
    <property type="match status" value="1"/>
</dbReference>
<reference evidence="6 7" key="1">
    <citation type="submission" date="2018-09" db="EMBL/GenBank/DDBJ databases">
        <title>Nocardia yunnanensis sp. nov., an actinomycete isolated from a soil sample.</title>
        <authorList>
            <person name="Zhang J."/>
        </authorList>
    </citation>
    <scope>NUCLEOTIDE SEQUENCE [LARGE SCALE GENOMIC DNA]</scope>
    <source>
        <strain evidence="6 7">CFHS0054</strain>
    </source>
</reference>
<dbReference type="Gene3D" id="3.40.50.180">
    <property type="entry name" value="Methylesterase CheB, C-terminal domain"/>
    <property type="match status" value="1"/>
</dbReference>
<dbReference type="GO" id="GO:0008984">
    <property type="term" value="F:protein-glutamate methylesterase activity"/>
    <property type="evidence" value="ECO:0007669"/>
    <property type="project" value="UniProtKB-EC"/>
</dbReference>
<dbReference type="EC" id="3.1.1.61" evidence="2"/>
<keyword evidence="1 4" id="KW-0378">Hydrolase</keyword>
<dbReference type="OrthoDB" id="9791760at2"/>
<dbReference type="RefSeq" id="WP_120737200.1">
    <property type="nucleotide sequence ID" value="NZ_CP032568.1"/>
</dbReference>
<feature type="active site" evidence="4">
    <location>
        <position position="12"/>
    </location>
</feature>
<dbReference type="EMBL" id="CP032568">
    <property type="protein sequence ID" value="AYF75060.1"/>
    <property type="molecule type" value="Genomic_DNA"/>
</dbReference>
<protein>
    <recommendedName>
        <fullName evidence="2">protein-glutamate methylesterase</fullName>
        <ecNumber evidence="2">3.1.1.61</ecNumber>
    </recommendedName>
</protein>
<comment type="catalytic activity">
    <reaction evidence="3">
        <text>[protein]-L-glutamate 5-O-methyl ester + H2O = L-glutamyl-[protein] + methanol + H(+)</text>
        <dbReference type="Rhea" id="RHEA:23236"/>
        <dbReference type="Rhea" id="RHEA-COMP:10208"/>
        <dbReference type="Rhea" id="RHEA-COMP:10311"/>
        <dbReference type="ChEBI" id="CHEBI:15377"/>
        <dbReference type="ChEBI" id="CHEBI:15378"/>
        <dbReference type="ChEBI" id="CHEBI:17790"/>
        <dbReference type="ChEBI" id="CHEBI:29973"/>
        <dbReference type="ChEBI" id="CHEBI:82795"/>
        <dbReference type="EC" id="3.1.1.61"/>
    </reaction>
</comment>
<dbReference type="InterPro" id="IPR035909">
    <property type="entry name" value="CheB_C"/>
</dbReference>
<evidence type="ECO:0000256" key="1">
    <source>
        <dbReference type="ARBA" id="ARBA00022801"/>
    </source>
</evidence>
<dbReference type="GO" id="GO:0006935">
    <property type="term" value="P:chemotaxis"/>
    <property type="evidence" value="ECO:0007669"/>
    <property type="project" value="UniProtKB-UniRule"/>
</dbReference>
<dbReference type="GO" id="GO:0005737">
    <property type="term" value="C:cytoplasm"/>
    <property type="evidence" value="ECO:0007669"/>
    <property type="project" value="InterPro"/>
</dbReference>
<dbReference type="GO" id="GO:0000156">
    <property type="term" value="F:phosphorelay response regulator activity"/>
    <property type="evidence" value="ECO:0007669"/>
    <property type="project" value="InterPro"/>
</dbReference>